<keyword evidence="5" id="KW-1185">Reference proteome</keyword>
<keyword evidence="1" id="KW-0175">Coiled coil</keyword>
<evidence type="ECO:0000313" key="5">
    <source>
        <dbReference type="Proteomes" id="UP000011715"/>
    </source>
</evidence>
<dbReference type="Proteomes" id="UP000011715">
    <property type="component" value="Unassembled WGS sequence"/>
</dbReference>
<reference evidence="5" key="1">
    <citation type="submission" date="2010-05" db="EMBL/GenBank/DDBJ databases">
        <title>The genome sequence of Magnaporthe poae strain ATCC 64411.</title>
        <authorList>
            <person name="Ma L.-J."/>
            <person name="Dead R."/>
            <person name="Young S."/>
            <person name="Zeng Q."/>
            <person name="Koehrsen M."/>
            <person name="Alvarado L."/>
            <person name="Berlin A."/>
            <person name="Chapman S.B."/>
            <person name="Chen Z."/>
            <person name="Freedman E."/>
            <person name="Gellesch M."/>
            <person name="Goldberg J."/>
            <person name="Griggs A."/>
            <person name="Gujja S."/>
            <person name="Heilman E.R."/>
            <person name="Heiman D."/>
            <person name="Hepburn T."/>
            <person name="Howarth C."/>
            <person name="Jen D."/>
            <person name="Larson L."/>
            <person name="Mehta T."/>
            <person name="Neiman D."/>
            <person name="Pearson M."/>
            <person name="Roberts A."/>
            <person name="Saif S."/>
            <person name="Shea T."/>
            <person name="Shenoy N."/>
            <person name="Sisk P."/>
            <person name="Stolte C."/>
            <person name="Sykes S."/>
            <person name="Walk T."/>
            <person name="White J."/>
            <person name="Yandava C."/>
            <person name="Haas B."/>
            <person name="Nusbaum C."/>
            <person name="Birren B."/>
        </authorList>
    </citation>
    <scope>NUCLEOTIDE SEQUENCE [LARGE SCALE GENOMIC DNA]</scope>
    <source>
        <strain evidence="5">ATCC 64411 / 73-15</strain>
    </source>
</reference>
<dbReference type="SMART" id="SM00355">
    <property type="entry name" value="ZnF_C2H2"/>
    <property type="match status" value="2"/>
</dbReference>
<gene>
    <name evidence="3" type="ORF">MAPG_10839</name>
</gene>
<name>A0A0C4EDN3_MAGP6</name>
<reference evidence="4" key="5">
    <citation type="submission" date="2015-06" db="UniProtKB">
        <authorList>
            <consortium name="EnsemblFungi"/>
        </authorList>
    </citation>
    <scope>IDENTIFICATION</scope>
    <source>
        <strain evidence="4">ATCC 64411</strain>
    </source>
</reference>
<organism evidence="4 5">
    <name type="scientific">Magnaporthiopsis poae (strain ATCC 64411 / 73-15)</name>
    <name type="common">Kentucky bluegrass fungus</name>
    <name type="synonym">Magnaporthe poae</name>
    <dbReference type="NCBI Taxonomy" id="644358"/>
    <lineage>
        <taxon>Eukaryota</taxon>
        <taxon>Fungi</taxon>
        <taxon>Dikarya</taxon>
        <taxon>Ascomycota</taxon>
        <taxon>Pezizomycotina</taxon>
        <taxon>Sordariomycetes</taxon>
        <taxon>Sordariomycetidae</taxon>
        <taxon>Magnaporthales</taxon>
        <taxon>Magnaporthaceae</taxon>
        <taxon>Magnaporthiopsis</taxon>
    </lineage>
</organism>
<protein>
    <recommendedName>
        <fullName evidence="2">C2H2-type domain-containing protein</fullName>
    </recommendedName>
</protein>
<dbReference type="EMBL" id="GL876978">
    <property type="protein sequence ID" value="KLU91890.1"/>
    <property type="molecule type" value="Genomic_DNA"/>
</dbReference>
<reference evidence="4" key="4">
    <citation type="journal article" date="2015" name="G3 (Bethesda)">
        <title>Genome sequences of three phytopathogenic species of the Magnaporthaceae family of fungi.</title>
        <authorList>
            <person name="Okagaki L.H."/>
            <person name="Nunes C.C."/>
            <person name="Sailsbery J."/>
            <person name="Clay B."/>
            <person name="Brown D."/>
            <person name="John T."/>
            <person name="Oh Y."/>
            <person name="Young N."/>
            <person name="Fitzgerald M."/>
            <person name="Haas B.J."/>
            <person name="Zeng Q."/>
            <person name="Young S."/>
            <person name="Adiconis X."/>
            <person name="Fan L."/>
            <person name="Levin J.Z."/>
            <person name="Mitchell T.K."/>
            <person name="Okubara P.A."/>
            <person name="Farman M.L."/>
            <person name="Kohn L.M."/>
            <person name="Birren B."/>
            <person name="Ma L.-J."/>
            <person name="Dean R.A."/>
        </authorList>
    </citation>
    <scope>NUCLEOTIDE SEQUENCE</scope>
    <source>
        <strain evidence="4">ATCC 64411 / 73-15</strain>
    </source>
</reference>
<feature type="coiled-coil region" evidence="1">
    <location>
        <begin position="307"/>
        <end position="354"/>
    </location>
</feature>
<dbReference type="OrthoDB" id="5209368at2759"/>
<accession>A0A0C4EDN3</accession>
<feature type="coiled-coil region" evidence="1">
    <location>
        <begin position="412"/>
        <end position="450"/>
    </location>
</feature>
<evidence type="ECO:0000259" key="2">
    <source>
        <dbReference type="SMART" id="SM00355"/>
    </source>
</evidence>
<feature type="domain" description="C2H2-type" evidence="2">
    <location>
        <begin position="463"/>
        <end position="488"/>
    </location>
</feature>
<reference evidence="3" key="3">
    <citation type="submission" date="2011-03" db="EMBL/GenBank/DDBJ databases">
        <title>Annotation of Magnaporthe poae ATCC 64411.</title>
        <authorList>
            <person name="Ma L.-J."/>
            <person name="Dead R."/>
            <person name="Young S.K."/>
            <person name="Zeng Q."/>
            <person name="Gargeya S."/>
            <person name="Fitzgerald M."/>
            <person name="Haas B."/>
            <person name="Abouelleil A."/>
            <person name="Alvarado L."/>
            <person name="Arachchi H.M."/>
            <person name="Berlin A."/>
            <person name="Brown A."/>
            <person name="Chapman S.B."/>
            <person name="Chen Z."/>
            <person name="Dunbar C."/>
            <person name="Freedman E."/>
            <person name="Gearin G."/>
            <person name="Gellesch M."/>
            <person name="Goldberg J."/>
            <person name="Griggs A."/>
            <person name="Gujja S."/>
            <person name="Heiman D."/>
            <person name="Howarth C."/>
            <person name="Larson L."/>
            <person name="Lui A."/>
            <person name="MacDonald P.J.P."/>
            <person name="Mehta T."/>
            <person name="Montmayeur A."/>
            <person name="Murphy C."/>
            <person name="Neiman D."/>
            <person name="Pearson M."/>
            <person name="Priest M."/>
            <person name="Roberts A."/>
            <person name="Saif S."/>
            <person name="Shea T."/>
            <person name="Shenoy N."/>
            <person name="Sisk P."/>
            <person name="Stolte C."/>
            <person name="Sykes S."/>
            <person name="Yandava C."/>
            <person name="Wortman J."/>
            <person name="Nusbaum C."/>
            <person name="Birren B."/>
        </authorList>
    </citation>
    <scope>NUCLEOTIDE SEQUENCE</scope>
    <source>
        <strain evidence="3">ATCC 64411</strain>
    </source>
</reference>
<evidence type="ECO:0000313" key="4">
    <source>
        <dbReference type="EnsemblFungi" id="MAPG_10839T0"/>
    </source>
</evidence>
<dbReference type="VEuPathDB" id="FungiDB:MAPG_10839"/>
<dbReference type="InterPro" id="IPR013087">
    <property type="entry name" value="Znf_C2H2_type"/>
</dbReference>
<dbReference type="EMBL" id="ADBL01002676">
    <property type="status" value="NOT_ANNOTATED_CDS"/>
    <property type="molecule type" value="Genomic_DNA"/>
</dbReference>
<dbReference type="eggNOG" id="ENOG502RNAJ">
    <property type="taxonomic scope" value="Eukaryota"/>
</dbReference>
<feature type="domain" description="C2H2-type" evidence="2">
    <location>
        <begin position="359"/>
        <end position="384"/>
    </location>
</feature>
<sequence length="540" mass="59212">MSSTQSAKFVIGGLELPDPDRLTGLGYFFTKQIAKELKPKLDVFNARATQAPANAQQMLEGAWVKFRDADQVLTEGPADDITKAGGNVDGLVLHLHYPPLSTRDPPNALVHEQKAATIRMLKRSGFDGDNAFWLDTCPRRQPYTVPRGDSSVPFSAADLPADYLGHCLEHVDDVYRSVSGRFVVLFGKANQQIFETKWQSQNRLHKLPLYGQRFKDITVWVLYTDRSKDTIQSIVIPCSHPSYMHHAGGSINKGAQYDLALQCAALMAGIARTDEQQVAGERTARDEARTEQAAESLAEKAFQAAVKAAKKEARAKAEAEKEAVKAAKKEARAKAEAENEAVRAAKKEARAEARANNQFHCQVPGCLLGPYSNQQVLERHMQKHHPEELKSLREAEAAVLARAKAETEAVIKAEAEAVVKAKAKAKAAAEAEAEAKAEAVAKAKAKARAEAKAKTKAKNRARLSCPVLGCRHGPYSSKGNLDRHMRKHHPTWHMPAEADAGCDSDSTTIEDWATDPYLLAVAERSRVGPGGRPSKRRRLE</sequence>
<reference evidence="3" key="2">
    <citation type="submission" date="2010-05" db="EMBL/GenBank/DDBJ databases">
        <title>The Genome Sequence of Magnaporthe poae strain ATCC 64411.</title>
        <authorList>
            <consortium name="The Broad Institute Genome Sequencing Platform"/>
            <consortium name="Broad Institute Genome Sequencing Center for Infectious Disease"/>
            <person name="Ma L.-J."/>
            <person name="Dead R."/>
            <person name="Young S."/>
            <person name="Zeng Q."/>
            <person name="Koehrsen M."/>
            <person name="Alvarado L."/>
            <person name="Berlin A."/>
            <person name="Chapman S.B."/>
            <person name="Chen Z."/>
            <person name="Freedman E."/>
            <person name="Gellesch M."/>
            <person name="Goldberg J."/>
            <person name="Griggs A."/>
            <person name="Gujja S."/>
            <person name="Heilman E.R."/>
            <person name="Heiman D."/>
            <person name="Hepburn T."/>
            <person name="Howarth C."/>
            <person name="Jen D."/>
            <person name="Larson L."/>
            <person name="Mehta T."/>
            <person name="Neiman D."/>
            <person name="Pearson M."/>
            <person name="Roberts A."/>
            <person name="Saif S."/>
            <person name="Shea T."/>
            <person name="Shenoy N."/>
            <person name="Sisk P."/>
            <person name="Stolte C."/>
            <person name="Sykes S."/>
            <person name="Walk T."/>
            <person name="White J."/>
            <person name="Yandava C."/>
            <person name="Haas B."/>
            <person name="Nusbaum C."/>
            <person name="Birren B."/>
        </authorList>
    </citation>
    <scope>NUCLEOTIDE SEQUENCE</scope>
    <source>
        <strain evidence="3">ATCC 64411</strain>
    </source>
</reference>
<dbReference type="AlphaFoldDB" id="A0A0C4EDN3"/>
<dbReference type="EnsemblFungi" id="MAPG_10839T0">
    <property type="protein sequence ID" value="MAPG_10839T0"/>
    <property type="gene ID" value="MAPG_10839"/>
</dbReference>
<evidence type="ECO:0000256" key="1">
    <source>
        <dbReference type="SAM" id="Coils"/>
    </source>
</evidence>
<proteinExistence type="predicted"/>
<evidence type="ECO:0000313" key="3">
    <source>
        <dbReference type="EMBL" id="KLU91890.1"/>
    </source>
</evidence>